<dbReference type="Proteomes" id="UP000295106">
    <property type="component" value="Unassembled WGS sequence"/>
</dbReference>
<evidence type="ECO:0000313" key="4">
    <source>
        <dbReference type="Proteomes" id="UP000295106"/>
    </source>
</evidence>
<feature type="chain" id="PRO_5020201706" evidence="1">
    <location>
        <begin position="27"/>
        <end position="235"/>
    </location>
</feature>
<feature type="signal peptide" evidence="1">
    <location>
        <begin position="1"/>
        <end position="26"/>
    </location>
</feature>
<name>A0A4R2M836_RUBGE</name>
<reference evidence="3 4" key="1">
    <citation type="submission" date="2019-03" db="EMBL/GenBank/DDBJ databases">
        <title>Genomic Encyclopedia of Type Strains, Phase IV (KMG-IV): sequencing the most valuable type-strain genomes for metagenomic binning, comparative biology and taxonomic classification.</title>
        <authorList>
            <person name="Goeker M."/>
        </authorList>
    </citation>
    <scope>NUCLEOTIDE SEQUENCE [LARGE SCALE GENOMIC DNA]</scope>
    <source>
        <strain evidence="3 4">DSM 1709</strain>
    </source>
</reference>
<dbReference type="RefSeq" id="WP_132648814.1">
    <property type="nucleotide sequence ID" value="NZ_CP181386.1"/>
</dbReference>
<proteinExistence type="predicted"/>
<protein>
    <submittedName>
        <fullName evidence="3">Uncharacterized protein DUF4124</fullName>
    </submittedName>
</protein>
<dbReference type="EMBL" id="SLXD01000013">
    <property type="protein sequence ID" value="TCP00384.1"/>
    <property type="molecule type" value="Genomic_DNA"/>
</dbReference>
<evidence type="ECO:0000259" key="2">
    <source>
        <dbReference type="Pfam" id="PF13511"/>
    </source>
</evidence>
<gene>
    <name evidence="3" type="ORF">EV684_11315</name>
</gene>
<dbReference type="GeneID" id="99682934"/>
<dbReference type="OrthoDB" id="8895482at2"/>
<evidence type="ECO:0000256" key="1">
    <source>
        <dbReference type="SAM" id="SignalP"/>
    </source>
</evidence>
<accession>A0A4R2M836</accession>
<comment type="caution">
    <text evidence="3">The sequence shown here is derived from an EMBL/GenBank/DDBJ whole genome shotgun (WGS) entry which is preliminary data.</text>
</comment>
<dbReference type="Pfam" id="PF13511">
    <property type="entry name" value="DUF4124"/>
    <property type="match status" value="1"/>
</dbReference>
<evidence type="ECO:0000313" key="3">
    <source>
        <dbReference type="EMBL" id="TCP00384.1"/>
    </source>
</evidence>
<keyword evidence="1" id="KW-0732">Signal</keyword>
<feature type="domain" description="DUF4124" evidence="2">
    <location>
        <begin position="36"/>
        <end position="104"/>
    </location>
</feature>
<organism evidence="3 4">
    <name type="scientific">Rubrivivax gelatinosus</name>
    <name type="common">Rhodocyclus gelatinosus</name>
    <name type="synonym">Rhodopseudomonas gelatinosa</name>
    <dbReference type="NCBI Taxonomy" id="28068"/>
    <lineage>
        <taxon>Bacteria</taxon>
        <taxon>Pseudomonadati</taxon>
        <taxon>Pseudomonadota</taxon>
        <taxon>Betaproteobacteria</taxon>
        <taxon>Burkholderiales</taxon>
        <taxon>Sphaerotilaceae</taxon>
        <taxon>Rubrivivax</taxon>
    </lineage>
</organism>
<dbReference type="InterPro" id="IPR025392">
    <property type="entry name" value="DUF4124"/>
</dbReference>
<sequence length="235" mass="25679">MAGPGPLAPARWLIAALASLAGGVLAATPQPSSRSADGIYTCIDDNGRKITSDRPIPECVAREQRLLNRDGSLRRVVPPTPTADERAEIEARERRAAEARAAQADAARRDRNLMARYPNEEAHQRAREAALDTVRVAIRASEQRLKLLASDRKPMLDEAEFYPGKPLPPKLRQSLDANDAATEAQRAAMANQEAELVRINRLYDAELDRLRRLWAGARPGTLGPIPAETSSAPAR</sequence>
<dbReference type="AlphaFoldDB" id="A0A4R2M836"/>